<reference evidence="1" key="1">
    <citation type="submission" date="2021-03" db="EMBL/GenBank/DDBJ databases">
        <title>Draft genome sequence of rust myrtle Austropuccinia psidii MF-1, a brazilian biotype.</title>
        <authorList>
            <person name="Quecine M.C."/>
            <person name="Pachon D.M.R."/>
            <person name="Bonatelli M.L."/>
            <person name="Correr F.H."/>
            <person name="Franceschini L.M."/>
            <person name="Leite T.F."/>
            <person name="Margarido G.R.A."/>
            <person name="Almeida C.A."/>
            <person name="Ferrarezi J.A."/>
            <person name="Labate C.A."/>
        </authorList>
    </citation>
    <scope>NUCLEOTIDE SEQUENCE</scope>
    <source>
        <strain evidence="1">MF-1</strain>
    </source>
</reference>
<gene>
    <name evidence="1" type="ORF">O181_044112</name>
</gene>
<organism evidence="1 2">
    <name type="scientific">Austropuccinia psidii MF-1</name>
    <dbReference type="NCBI Taxonomy" id="1389203"/>
    <lineage>
        <taxon>Eukaryota</taxon>
        <taxon>Fungi</taxon>
        <taxon>Dikarya</taxon>
        <taxon>Basidiomycota</taxon>
        <taxon>Pucciniomycotina</taxon>
        <taxon>Pucciniomycetes</taxon>
        <taxon>Pucciniales</taxon>
        <taxon>Sphaerophragmiaceae</taxon>
        <taxon>Austropuccinia</taxon>
    </lineage>
</organism>
<accession>A0A9Q3DLU9</accession>
<dbReference type="AlphaFoldDB" id="A0A9Q3DLU9"/>
<proteinExistence type="predicted"/>
<protein>
    <submittedName>
        <fullName evidence="1">Uncharacterized protein</fullName>
    </submittedName>
</protein>
<evidence type="ECO:0000313" key="2">
    <source>
        <dbReference type="Proteomes" id="UP000765509"/>
    </source>
</evidence>
<keyword evidence="2" id="KW-1185">Reference proteome</keyword>
<comment type="caution">
    <text evidence="1">The sequence shown here is derived from an EMBL/GenBank/DDBJ whole genome shotgun (WGS) entry which is preliminary data.</text>
</comment>
<dbReference type="EMBL" id="AVOT02017912">
    <property type="protein sequence ID" value="MBW0504397.1"/>
    <property type="molecule type" value="Genomic_DNA"/>
</dbReference>
<evidence type="ECO:0000313" key="1">
    <source>
        <dbReference type="EMBL" id="MBW0504397.1"/>
    </source>
</evidence>
<name>A0A9Q3DLU9_9BASI</name>
<sequence>MHSKIGFPDFARMLELWKFCIKINNSKFPKVPPNVTSGMYWSGDASLALEISMTPHSSPFLVNWASQLMWTDSMHMEIQSAWPALDLSFLFFLISPK</sequence>
<dbReference type="Proteomes" id="UP000765509">
    <property type="component" value="Unassembled WGS sequence"/>
</dbReference>